<dbReference type="GO" id="GO:0005886">
    <property type="term" value="C:plasma membrane"/>
    <property type="evidence" value="ECO:0007669"/>
    <property type="project" value="UniProtKB-SubCell"/>
</dbReference>
<keyword evidence="4 6" id="KW-1133">Transmembrane helix</keyword>
<dbReference type="SUPFAM" id="SSF103473">
    <property type="entry name" value="MFS general substrate transporter"/>
    <property type="match status" value="1"/>
</dbReference>
<feature type="transmembrane region" description="Helical" evidence="6">
    <location>
        <begin position="213"/>
        <end position="234"/>
    </location>
</feature>
<dbReference type="Pfam" id="PF07690">
    <property type="entry name" value="MFS_1"/>
    <property type="match status" value="1"/>
</dbReference>
<dbReference type="EMBL" id="JACTAG010000001">
    <property type="protein sequence ID" value="MBD3663749.1"/>
    <property type="molecule type" value="Genomic_DNA"/>
</dbReference>
<feature type="transmembrane region" description="Helical" evidence="6">
    <location>
        <begin position="246"/>
        <end position="266"/>
    </location>
</feature>
<feature type="transmembrane region" description="Helical" evidence="6">
    <location>
        <begin position="74"/>
        <end position="93"/>
    </location>
</feature>
<dbReference type="AlphaFoldDB" id="A0A927D4K3"/>
<dbReference type="Proteomes" id="UP000635142">
    <property type="component" value="Unassembled WGS sequence"/>
</dbReference>
<feature type="transmembrane region" description="Helical" evidence="6">
    <location>
        <begin position="302"/>
        <end position="321"/>
    </location>
</feature>
<dbReference type="GO" id="GO:0022857">
    <property type="term" value="F:transmembrane transporter activity"/>
    <property type="evidence" value="ECO:0007669"/>
    <property type="project" value="InterPro"/>
</dbReference>
<reference evidence="8" key="1">
    <citation type="submission" date="2020-08" db="EMBL/GenBank/DDBJ databases">
        <title>Sulfitobacter aestuariivivens sp. nov., isolated from a tidal flat.</title>
        <authorList>
            <person name="Park S."/>
            <person name="Yoon J.-H."/>
        </authorList>
    </citation>
    <scope>NUCLEOTIDE SEQUENCE</scope>
    <source>
        <strain evidence="8">TSTF-M16</strain>
    </source>
</reference>
<feature type="transmembrane region" description="Helical" evidence="6">
    <location>
        <begin position="36"/>
        <end position="62"/>
    </location>
</feature>
<comment type="subcellular location">
    <subcellularLocation>
        <location evidence="1">Cell membrane</location>
        <topology evidence="1">Multi-pass membrane protein</topology>
    </subcellularLocation>
</comment>
<dbReference type="PROSITE" id="PS50850">
    <property type="entry name" value="MFS"/>
    <property type="match status" value="1"/>
</dbReference>
<feature type="domain" description="Major facilitator superfamily (MFS) profile" evidence="7">
    <location>
        <begin position="7"/>
        <end position="400"/>
    </location>
</feature>
<accession>A0A927D4K3</accession>
<feature type="transmembrane region" description="Helical" evidence="6">
    <location>
        <begin position="376"/>
        <end position="395"/>
    </location>
</feature>
<evidence type="ECO:0000256" key="4">
    <source>
        <dbReference type="ARBA" id="ARBA00022989"/>
    </source>
</evidence>
<comment type="caution">
    <text evidence="8">The sequence shown here is derived from an EMBL/GenBank/DDBJ whole genome shotgun (WGS) entry which is preliminary data.</text>
</comment>
<protein>
    <submittedName>
        <fullName evidence="8">MFS transporter</fullName>
    </submittedName>
</protein>
<feature type="transmembrane region" description="Helical" evidence="6">
    <location>
        <begin position="132"/>
        <end position="152"/>
    </location>
</feature>
<evidence type="ECO:0000256" key="3">
    <source>
        <dbReference type="ARBA" id="ARBA00022692"/>
    </source>
</evidence>
<feature type="transmembrane region" description="Helical" evidence="6">
    <location>
        <begin position="333"/>
        <end position="356"/>
    </location>
</feature>
<evidence type="ECO:0000256" key="1">
    <source>
        <dbReference type="ARBA" id="ARBA00004651"/>
    </source>
</evidence>
<keyword evidence="3 6" id="KW-0812">Transmembrane</keyword>
<feature type="transmembrane region" description="Helical" evidence="6">
    <location>
        <begin position="278"/>
        <end position="296"/>
    </location>
</feature>
<name>A0A927D4K3_9RHOB</name>
<evidence type="ECO:0000313" key="9">
    <source>
        <dbReference type="Proteomes" id="UP000635142"/>
    </source>
</evidence>
<evidence type="ECO:0000256" key="6">
    <source>
        <dbReference type="SAM" id="Phobius"/>
    </source>
</evidence>
<keyword evidence="5 6" id="KW-0472">Membrane</keyword>
<sequence>MTSRQFIVLLVCVAIFALGQFHRASGSVFTPILMDSFGISAATVAGLVSAMFFATIAVQVPFGSALDRIGPRKVLAVCMGLVAGGTALFAGASTYETALISRVLIGIGLASMGAATHVIIARNFSAKDFGYMSGLVVTLGGIGGLLGTYPLALALSRLPWGLVFGAVAALTVILSLAIWRAVRPGAPHDTPPAPETPKEGYISLLRQRAIWRVLVLGVVTFGPITTITGLWGGPFLQDALGLQPDTAGAVLLVFFLATILGGYIFGVLDRKARSRRTVIFWGAACSVVSLTILAGVGPVGRAVPIALLLGMIFFQQFYIPLGAELRHAVPDHMLGRASTLLALVSVAAIPVLQITFGALLDIGASWDWQVADQYRLAFAGLAGVIAVCLVLYMVLGGREDAVQH</sequence>
<dbReference type="PANTHER" id="PTHR43124:SF3">
    <property type="entry name" value="CHLORAMPHENICOL EFFLUX PUMP RV0191"/>
    <property type="match status" value="1"/>
</dbReference>
<dbReference type="Gene3D" id="1.20.1250.20">
    <property type="entry name" value="MFS general substrate transporter like domains"/>
    <property type="match status" value="1"/>
</dbReference>
<evidence type="ECO:0000256" key="5">
    <source>
        <dbReference type="ARBA" id="ARBA00023136"/>
    </source>
</evidence>
<dbReference type="PANTHER" id="PTHR43124">
    <property type="entry name" value="PURINE EFFLUX PUMP PBUE"/>
    <property type="match status" value="1"/>
</dbReference>
<feature type="transmembrane region" description="Helical" evidence="6">
    <location>
        <begin position="99"/>
        <end position="120"/>
    </location>
</feature>
<keyword evidence="2" id="KW-1003">Cell membrane</keyword>
<dbReference type="InterPro" id="IPR011701">
    <property type="entry name" value="MFS"/>
</dbReference>
<keyword evidence="9" id="KW-1185">Reference proteome</keyword>
<dbReference type="InterPro" id="IPR020846">
    <property type="entry name" value="MFS_dom"/>
</dbReference>
<evidence type="ECO:0000259" key="7">
    <source>
        <dbReference type="PROSITE" id="PS50850"/>
    </source>
</evidence>
<evidence type="ECO:0000313" key="8">
    <source>
        <dbReference type="EMBL" id="MBD3663749.1"/>
    </source>
</evidence>
<dbReference type="RefSeq" id="WP_191074685.1">
    <property type="nucleotide sequence ID" value="NZ_JACTAG010000001.1"/>
</dbReference>
<feature type="transmembrane region" description="Helical" evidence="6">
    <location>
        <begin position="158"/>
        <end position="179"/>
    </location>
</feature>
<dbReference type="InterPro" id="IPR050189">
    <property type="entry name" value="MFS_Efflux_Transporters"/>
</dbReference>
<evidence type="ECO:0000256" key="2">
    <source>
        <dbReference type="ARBA" id="ARBA00022475"/>
    </source>
</evidence>
<organism evidence="8 9">
    <name type="scientific">Sulfitobacter aestuariivivens</name>
    <dbReference type="NCBI Taxonomy" id="2766981"/>
    <lineage>
        <taxon>Bacteria</taxon>
        <taxon>Pseudomonadati</taxon>
        <taxon>Pseudomonadota</taxon>
        <taxon>Alphaproteobacteria</taxon>
        <taxon>Rhodobacterales</taxon>
        <taxon>Roseobacteraceae</taxon>
        <taxon>Sulfitobacter</taxon>
    </lineage>
</organism>
<gene>
    <name evidence="8" type="ORF">H9Q16_07430</name>
</gene>
<dbReference type="InterPro" id="IPR036259">
    <property type="entry name" value="MFS_trans_sf"/>
</dbReference>
<proteinExistence type="predicted"/>